<keyword evidence="3" id="KW-1185">Reference proteome</keyword>
<accession>A0A9N8M9S9</accession>
<feature type="region of interest" description="Disordered" evidence="1">
    <location>
        <begin position="1"/>
        <end position="24"/>
    </location>
</feature>
<comment type="caution">
    <text evidence="2">The sequence shown here is derived from an EMBL/GenBank/DDBJ whole genome shotgun (WGS) entry which is preliminary data.</text>
</comment>
<protein>
    <submittedName>
        <fullName evidence="2">Uncharacterized protein</fullName>
    </submittedName>
</protein>
<dbReference type="EMBL" id="CAJHJF010008187">
    <property type="protein sequence ID" value="CAD6965562.1"/>
    <property type="molecule type" value="Genomic_DNA"/>
</dbReference>
<evidence type="ECO:0000313" key="3">
    <source>
        <dbReference type="Proteomes" id="UP000836404"/>
    </source>
</evidence>
<feature type="non-terminal residue" evidence="2">
    <location>
        <position position="112"/>
    </location>
</feature>
<sequence>MSRKTRQDIVTLPARGSSGAPSRFRGDREALRSFLREVQDLLDSHDVDDKEVHAEALFHYCGSSVRKLLKDLPCYRQRDPKAMIKALKTIYPRQQASEYRRSDLRKLAEEYA</sequence>
<name>A0A9N8M9S9_9BASI</name>
<proteinExistence type="predicted"/>
<organism evidence="2 3">
    <name type="scientific">Tilletia laevis</name>
    <dbReference type="NCBI Taxonomy" id="157183"/>
    <lineage>
        <taxon>Eukaryota</taxon>
        <taxon>Fungi</taxon>
        <taxon>Dikarya</taxon>
        <taxon>Basidiomycota</taxon>
        <taxon>Ustilaginomycotina</taxon>
        <taxon>Exobasidiomycetes</taxon>
        <taxon>Tilletiales</taxon>
        <taxon>Tilletiaceae</taxon>
        <taxon>Tilletia</taxon>
    </lineage>
</organism>
<dbReference type="AlphaFoldDB" id="A0A9N8M9S9"/>
<gene>
    <name evidence="2" type="ORF">JKILLFL_G7828</name>
</gene>
<evidence type="ECO:0000313" key="2">
    <source>
        <dbReference type="EMBL" id="CAD6965562.1"/>
    </source>
</evidence>
<dbReference type="Proteomes" id="UP000836404">
    <property type="component" value="Unassembled WGS sequence"/>
</dbReference>
<evidence type="ECO:0000256" key="1">
    <source>
        <dbReference type="SAM" id="MobiDB-lite"/>
    </source>
</evidence>
<reference evidence="2 3" key="1">
    <citation type="submission" date="2020-10" db="EMBL/GenBank/DDBJ databases">
        <authorList>
            <person name="Sedaghatjoo S."/>
        </authorList>
    </citation>
    <scope>NUCLEOTIDE SEQUENCE [LARGE SCALE GENOMIC DNA]</scope>
    <source>
        <strain evidence="2 3">LLFL</strain>
    </source>
</reference>